<dbReference type="Pfam" id="PF17771">
    <property type="entry name" value="ADAMTS_CR_2"/>
    <property type="match status" value="1"/>
</dbReference>
<dbReference type="InParanoid" id="A0A2J7PY18"/>
<dbReference type="Pfam" id="PF05986">
    <property type="entry name" value="ADAMTS_spacer1"/>
    <property type="match status" value="1"/>
</dbReference>
<dbReference type="GO" id="GO:0006508">
    <property type="term" value="P:proteolysis"/>
    <property type="evidence" value="ECO:0007669"/>
    <property type="project" value="UniProtKB-KW"/>
</dbReference>
<dbReference type="PRINTS" id="PR01857">
    <property type="entry name" value="ADAMTSFAMILY"/>
</dbReference>
<keyword evidence="4" id="KW-0645">Protease</keyword>
<dbReference type="InterPro" id="IPR036383">
    <property type="entry name" value="TSP1_rpt_sf"/>
</dbReference>
<keyword evidence="2" id="KW-0964">Secreted</keyword>
<dbReference type="InterPro" id="IPR010294">
    <property type="entry name" value="ADAMTS_spacer1"/>
</dbReference>
<evidence type="ECO:0000256" key="1">
    <source>
        <dbReference type="ARBA" id="ARBA00004498"/>
    </source>
</evidence>
<evidence type="ECO:0000256" key="15">
    <source>
        <dbReference type="PIRSR" id="PIRSR613273-3"/>
    </source>
</evidence>
<sequence length="1013" mass="114409">MAKKLIYIFFGLCICSLFMKDSYAFQYADRGWKDQPIEGRYTRDIQDYEVLVPRKIDHQGSFVSYSLPHFFERDTSRTKRHARLDHEKVHYGIHFDGKDHLVELWPNHGLFSPGMVLETRASGAATDLNKLKIRSVEDKNCHYTGRIKGEHDSRVALSACDGLAGHIKTKQSHYYIEPVKDHEPEEDGQHLHIVYKRSINHNKNKRSTNYLETLVVVDKKFLQARNGTDYEQYIFTAVNMASDILHDDTVGYQLDLVLVRVIYLEKEEEEFDLTINRDADATLTSFCKWSKRMNPMLTHPNHHDIAVLITKYDICAGWDDCGTVGLANVAGCCGPESSCAICEDTGLVVGTVIAHEIGHLLGSSHDSDDDHPPVGQCPGAVGDYNIHVMASWSQVSPANWSICSRKFITEFFENGLGECLLDEPKDHDFKLPQMPPGVVYDREWQCNDYYGPTKPCDLGPDRNCKHLTCAPEGSDQCRTKGPPADGTSCGNNRWCFGGNCVEVGTRPGAVNGEWGEWGEWSECSRTCGGGASYAERECDNPRPRNNGRYCVGKRRRYRMCNTEPCDQNALTFREVQCKEHNKGDVTWVPHSDGKPEHVCALMCLNNKYVFQTLERRVKDGTPCKRGTKNRCIAGKCRNVGCDWVFDSDAVEDICGVCNGDASTCDIVDEVYKESGRDYQKIATIPAGARQITVEEMKPSQNFLALSAADGKTFYLNGDHTIDTNGERKVAGTISVYSSVEPLKESLVIAGPTTEDLILYILNNVDPNPGIHYKYSIPSESSSYKPTFHWEFVEWSPCSVFCGGGTQFSEPTCIEKRGGKVSKKHCEQIPKPEVSTKVCNEQACKIKWRTGTWSKCNGCIDNPGYKYRVVHCVKQSPFEDSEVIVEEDDCKKQKPSNKESCTSNEPCGERPPKRQVYLDDELEDLEDNVSRRKLIVDKGNPDKLKYIEIPMEEDVNDFNFSEEALENVGDKVSSPIDAKRVKEFKGDEAQRKLQDKKKENEDTDEKQDENEYVY</sequence>
<gene>
    <name evidence="20" type="ORF">B7P43_G04192</name>
</gene>
<dbReference type="GO" id="GO:0031012">
    <property type="term" value="C:extracellular matrix"/>
    <property type="evidence" value="ECO:0007669"/>
    <property type="project" value="TreeGrafter"/>
</dbReference>
<feature type="disulfide bond" evidence="15">
    <location>
        <begin position="333"/>
        <end position="419"/>
    </location>
</feature>
<feature type="disulfide bond" evidence="15">
    <location>
        <begin position="464"/>
        <end position="495"/>
    </location>
</feature>
<proteinExistence type="predicted"/>
<dbReference type="Gene3D" id="3.40.1620.60">
    <property type="match status" value="1"/>
</dbReference>
<dbReference type="InterPro" id="IPR041645">
    <property type="entry name" value="ADAMTS_CR_2"/>
</dbReference>
<dbReference type="STRING" id="105785.A0A2J7PY18"/>
<feature type="binding site" evidence="14 16">
    <location>
        <position position="365"/>
    </location>
    <ligand>
        <name>Zn(2+)</name>
        <dbReference type="ChEBI" id="CHEBI:29105"/>
        <note>catalytic</note>
    </ligand>
</feature>
<feature type="chain" id="PRO_5014380281" description="Peptidase M12B domain-containing protein" evidence="18">
    <location>
        <begin position="25"/>
        <end position="1013"/>
    </location>
</feature>
<feature type="disulfide bond" evidence="15">
    <location>
        <begin position="287"/>
        <end position="339"/>
    </location>
</feature>
<dbReference type="Pfam" id="PF00090">
    <property type="entry name" value="TSP_1"/>
    <property type="match status" value="1"/>
</dbReference>
<feature type="binding site" evidence="14 16">
    <location>
        <position position="355"/>
    </location>
    <ligand>
        <name>Zn(2+)</name>
        <dbReference type="ChEBI" id="CHEBI:29105"/>
        <note>catalytic</note>
    </ligand>
</feature>
<evidence type="ECO:0000313" key="20">
    <source>
        <dbReference type="EMBL" id="PNF21231.1"/>
    </source>
</evidence>
<evidence type="ECO:0000256" key="8">
    <source>
        <dbReference type="ARBA" id="ARBA00022801"/>
    </source>
</evidence>
<feature type="disulfide bond" evidence="15">
    <location>
        <begin position="446"/>
        <end position="469"/>
    </location>
</feature>
<dbReference type="FunFam" id="2.60.120.830:FF:000001">
    <property type="entry name" value="A disintegrin and metalloproteinase with thrombospondin motifs 1"/>
    <property type="match status" value="1"/>
</dbReference>
<evidence type="ECO:0000256" key="9">
    <source>
        <dbReference type="ARBA" id="ARBA00022833"/>
    </source>
</evidence>
<dbReference type="GO" id="GO:0046872">
    <property type="term" value="F:metal ion binding"/>
    <property type="evidence" value="ECO:0007669"/>
    <property type="project" value="UniProtKB-KW"/>
</dbReference>
<feature type="binding site" evidence="14">
    <location>
        <position position="422"/>
    </location>
    <ligand>
        <name>Ca(2+)</name>
        <dbReference type="ChEBI" id="CHEBI:29108"/>
        <label>1</label>
    </ligand>
</feature>
<keyword evidence="14" id="KW-0106">Calcium</keyword>
<evidence type="ECO:0000256" key="10">
    <source>
        <dbReference type="ARBA" id="ARBA00023049"/>
    </source>
</evidence>
<feature type="compositionally biased region" description="Acidic residues" evidence="17">
    <location>
        <begin position="1000"/>
        <end position="1013"/>
    </location>
</feature>
<protein>
    <recommendedName>
        <fullName evidence="19">Peptidase M12B domain-containing protein</fullName>
    </recommendedName>
</protein>
<dbReference type="EMBL" id="NEVH01020851">
    <property type="protein sequence ID" value="PNF21231.1"/>
    <property type="molecule type" value="Genomic_DNA"/>
</dbReference>
<dbReference type="SUPFAM" id="SSF55486">
    <property type="entry name" value="Metalloproteases ('zincins'), catalytic domain"/>
    <property type="match status" value="1"/>
</dbReference>
<accession>A0A2J7PY18</accession>
<dbReference type="Pfam" id="PF19236">
    <property type="entry name" value="ADAMTS_CR_3"/>
    <property type="match status" value="1"/>
</dbReference>
<feature type="binding site" evidence="14">
    <location>
        <position position="212"/>
    </location>
    <ligand>
        <name>Ca(2+)</name>
        <dbReference type="ChEBI" id="CHEBI:29108"/>
        <label>2</label>
    </ligand>
</feature>
<dbReference type="SUPFAM" id="SSF82895">
    <property type="entry name" value="TSP-1 type 1 repeat"/>
    <property type="match status" value="2"/>
</dbReference>
<dbReference type="Proteomes" id="UP000235965">
    <property type="component" value="Unassembled WGS sequence"/>
</dbReference>
<dbReference type="GO" id="GO:0030198">
    <property type="term" value="P:extracellular matrix organization"/>
    <property type="evidence" value="ECO:0007669"/>
    <property type="project" value="InterPro"/>
</dbReference>
<feature type="disulfide bond" evidence="15">
    <location>
        <begin position="523"/>
        <end position="560"/>
    </location>
</feature>
<feature type="disulfide bond" evidence="15">
    <location>
        <begin position="456"/>
        <end position="477"/>
    </location>
</feature>
<evidence type="ECO:0000256" key="6">
    <source>
        <dbReference type="ARBA" id="ARBA00022729"/>
    </source>
</evidence>
<feature type="disulfide bond" evidence="15">
    <location>
        <begin position="527"/>
        <end position="565"/>
    </location>
</feature>
<feature type="compositionally biased region" description="Basic and acidic residues" evidence="17">
    <location>
        <begin position="976"/>
        <end position="999"/>
    </location>
</feature>
<name>A0A2J7PY18_9NEOP</name>
<reference evidence="20 21" key="1">
    <citation type="submission" date="2017-12" db="EMBL/GenBank/DDBJ databases">
        <title>Hemimetabolous genomes reveal molecular basis of termite eusociality.</title>
        <authorList>
            <person name="Harrison M.C."/>
            <person name="Jongepier E."/>
            <person name="Robertson H.M."/>
            <person name="Arning N."/>
            <person name="Bitard-Feildel T."/>
            <person name="Chao H."/>
            <person name="Childers C.P."/>
            <person name="Dinh H."/>
            <person name="Doddapaneni H."/>
            <person name="Dugan S."/>
            <person name="Gowin J."/>
            <person name="Greiner C."/>
            <person name="Han Y."/>
            <person name="Hu H."/>
            <person name="Hughes D.S.T."/>
            <person name="Huylmans A.-K."/>
            <person name="Kemena C."/>
            <person name="Kremer L.P.M."/>
            <person name="Lee S.L."/>
            <person name="Lopez-Ezquerra A."/>
            <person name="Mallet L."/>
            <person name="Monroy-Kuhn J.M."/>
            <person name="Moser A."/>
            <person name="Murali S.C."/>
            <person name="Muzny D.M."/>
            <person name="Otani S."/>
            <person name="Piulachs M.-D."/>
            <person name="Poelchau M."/>
            <person name="Qu J."/>
            <person name="Schaub F."/>
            <person name="Wada-Katsumata A."/>
            <person name="Worley K.C."/>
            <person name="Xie Q."/>
            <person name="Ylla G."/>
            <person name="Poulsen M."/>
            <person name="Gibbs R.A."/>
            <person name="Schal C."/>
            <person name="Richards S."/>
            <person name="Belles X."/>
            <person name="Korb J."/>
            <person name="Bornberg-Bauer E."/>
        </authorList>
    </citation>
    <scope>NUCLEOTIDE SEQUENCE [LARGE SCALE GENOMIC DNA]</scope>
    <source>
        <tissue evidence="20">Whole body</tissue>
    </source>
</reference>
<feature type="disulfide bond" evidence="15">
    <location>
        <begin position="489"/>
        <end position="500"/>
    </location>
</feature>
<dbReference type="AlphaFoldDB" id="A0A2J7PY18"/>
<evidence type="ECO:0000256" key="5">
    <source>
        <dbReference type="ARBA" id="ARBA00022723"/>
    </source>
</evidence>
<feature type="binding site" evidence="14">
    <location>
        <position position="212"/>
    </location>
    <ligand>
        <name>Ca(2+)</name>
        <dbReference type="ChEBI" id="CHEBI:29108"/>
        <label>1</label>
    </ligand>
</feature>
<evidence type="ECO:0000256" key="18">
    <source>
        <dbReference type="SAM" id="SignalP"/>
    </source>
</evidence>
<keyword evidence="7" id="KW-0677">Repeat</keyword>
<evidence type="ECO:0000256" key="7">
    <source>
        <dbReference type="ARBA" id="ARBA00022737"/>
    </source>
</evidence>
<keyword evidence="8" id="KW-0378">Hydrolase</keyword>
<dbReference type="Pfam" id="PF01562">
    <property type="entry name" value="Pep_M12B_propep"/>
    <property type="match status" value="1"/>
</dbReference>
<evidence type="ECO:0000256" key="11">
    <source>
        <dbReference type="ARBA" id="ARBA00023157"/>
    </source>
</evidence>
<feature type="signal peptide" evidence="18">
    <location>
        <begin position="1"/>
        <end position="24"/>
    </location>
</feature>
<feature type="disulfide bond" evidence="15">
    <location>
        <begin position="377"/>
        <end position="403"/>
    </location>
</feature>
<comment type="caution">
    <text evidence="20">The sequence shown here is derived from an EMBL/GenBank/DDBJ whole genome shotgun (WGS) entry which is preliminary data.</text>
</comment>
<feature type="domain" description="Peptidase M12B" evidence="19">
    <location>
        <begin position="209"/>
        <end position="424"/>
    </location>
</feature>
<evidence type="ECO:0000256" key="3">
    <source>
        <dbReference type="ARBA" id="ARBA00022530"/>
    </source>
</evidence>
<keyword evidence="11 15" id="KW-1015">Disulfide bond</keyword>
<dbReference type="InterPro" id="IPR002870">
    <property type="entry name" value="Peptidase_M12B_N"/>
</dbReference>
<feature type="binding site" evidence="14">
    <location>
        <position position="304"/>
    </location>
    <ligand>
        <name>Ca(2+)</name>
        <dbReference type="ChEBI" id="CHEBI:29108"/>
        <label>1</label>
    </ligand>
</feature>
<dbReference type="Gene3D" id="2.60.120.830">
    <property type="match status" value="1"/>
</dbReference>
<dbReference type="GO" id="GO:0004222">
    <property type="term" value="F:metalloendopeptidase activity"/>
    <property type="evidence" value="ECO:0007669"/>
    <property type="project" value="InterPro"/>
</dbReference>
<keyword evidence="9 14" id="KW-0862">Zinc</keyword>
<keyword evidence="21" id="KW-1185">Reference proteome</keyword>
<comment type="caution">
    <text evidence="16">Lacks conserved residue(s) required for the propagation of feature annotation.</text>
</comment>
<dbReference type="Gene3D" id="2.20.100.10">
    <property type="entry name" value="Thrombospondin type-1 (TSP1) repeat"/>
    <property type="match status" value="2"/>
</dbReference>
<evidence type="ECO:0000256" key="2">
    <source>
        <dbReference type="ARBA" id="ARBA00022525"/>
    </source>
</evidence>
<evidence type="ECO:0000259" key="19">
    <source>
        <dbReference type="PROSITE" id="PS50215"/>
    </source>
</evidence>
<feature type="disulfide bond" evidence="15">
    <location>
        <begin position="538"/>
        <end position="550"/>
    </location>
</feature>
<dbReference type="InterPro" id="IPR050439">
    <property type="entry name" value="ADAMTS_ADAMTS-like"/>
</dbReference>
<dbReference type="Pfam" id="PF19030">
    <property type="entry name" value="TSP1_ADAMTS"/>
    <property type="match status" value="2"/>
</dbReference>
<evidence type="ECO:0000256" key="14">
    <source>
        <dbReference type="PIRSR" id="PIRSR613273-2"/>
    </source>
</evidence>
<dbReference type="InterPro" id="IPR001590">
    <property type="entry name" value="Peptidase_M12B"/>
</dbReference>
<dbReference type="SMART" id="SM00209">
    <property type="entry name" value="TSP1"/>
    <property type="match status" value="2"/>
</dbReference>
<feature type="region of interest" description="Disordered" evidence="17">
    <location>
        <begin position="965"/>
        <end position="1013"/>
    </location>
</feature>
<feature type="binding site" evidence="14">
    <location>
        <position position="422"/>
    </location>
    <ligand>
        <name>Ca(2+)</name>
        <dbReference type="ChEBI" id="CHEBI:29108"/>
        <label>2</label>
    </ligand>
</feature>
<feature type="region of interest" description="Disordered" evidence="17">
    <location>
        <begin position="890"/>
        <end position="912"/>
    </location>
</feature>
<keyword evidence="5 14" id="KW-0479">Metal-binding</keyword>
<keyword evidence="10" id="KW-0482">Metalloprotease</keyword>
<comment type="subcellular location">
    <subcellularLocation>
        <location evidence="1">Secreted</location>
        <location evidence="1">Extracellular space</location>
        <location evidence="1">Extracellular matrix</location>
    </subcellularLocation>
</comment>
<dbReference type="FunFam" id="2.20.100.10:FF:000006">
    <property type="entry name" value="A disintegrin and metalloproteinase with thrombospondin motifs 1"/>
    <property type="match status" value="1"/>
</dbReference>
<comment type="cofactor">
    <cofactor evidence="14">
        <name>Zn(2+)</name>
        <dbReference type="ChEBI" id="CHEBI:29105"/>
    </cofactor>
    <text evidence="14">Binds 1 zinc ion per subunit.</text>
</comment>
<dbReference type="Gene3D" id="3.40.390.10">
    <property type="entry name" value="Collagenase (Catalytic Domain)"/>
    <property type="match status" value="1"/>
</dbReference>
<evidence type="ECO:0000313" key="21">
    <source>
        <dbReference type="Proteomes" id="UP000235965"/>
    </source>
</evidence>
<organism evidence="20 21">
    <name type="scientific">Cryptotermes secundus</name>
    <dbReference type="NCBI Taxonomy" id="105785"/>
    <lineage>
        <taxon>Eukaryota</taxon>
        <taxon>Metazoa</taxon>
        <taxon>Ecdysozoa</taxon>
        <taxon>Arthropoda</taxon>
        <taxon>Hexapoda</taxon>
        <taxon>Insecta</taxon>
        <taxon>Pterygota</taxon>
        <taxon>Neoptera</taxon>
        <taxon>Polyneoptera</taxon>
        <taxon>Dictyoptera</taxon>
        <taxon>Blattodea</taxon>
        <taxon>Blattoidea</taxon>
        <taxon>Termitoidae</taxon>
        <taxon>Kalotermitidae</taxon>
        <taxon>Cryptotermitinae</taxon>
        <taxon>Cryptotermes</taxon>
    </lineage>
</organism>
<feature type="active site" evidence="13 16">
    <location>
        <position position="356"/>
    </location>
</feature>
<dbReference type="InterPro" id="IPR000884">
    <property type="entry name" value="TSP1_rpt"/>
</dbReference>
<dbReference type="PROSITE" id="PS50215">
    <property type="entry name" value="ADAM_MEPRO"/>
    <property type="match status" value="1"/>
</dbReference>
<dbReference type="InterPro" id="IPR013273">
    <property type="entry name" value="ADAMTS/ADAMTS-like"/>
</dbReference>
<keyword evidence="12" id="KW-0325">Glycoprotein</keyword>
<dbReference type="PANTHER" id="PTHR13723:SF200">
    <property type="entry name" value="ADAM METALLOPEPTIDASE WITH THROMBOSPONDIN TYPE 1 MOTIF B, ISOFORM B"/>
    <property type="match status" value="1"/>
</dbReference>
<dbReference type="InterPro" id="IPR045371">
    <property type="entry name" value="ADAMTS_CR_3"/>
</dbReference>
<dbReference type="OrthoDB" id="412680at2759"/>
<feature type="disulfide bond" evidence="15">
    <location>
        <begin position="315"/>
        <end position="321"/>
    </location>
</feature>
<dbReference type="CDD" id="cd04273">
    <property type="entry name" value="ZnMc_ADAMTS_like"/>
    <property type="match status" value="1"/>
</dbReference>
<feature type="binding site" evidence="14 16">
    <location>
        <position position="359"/>
    </location>
    <ligand>
        <name>Zn(2+)</name>
        <dbReference type="ChEBI" id="CHEBI:29105"/>
        <note>catalytic</note>
    </ligand>
</feature>
<evidence type="ECO:0000256" key="4">
    <source>
        <dbReference type="ARBA" id="ARBA00022670"/>
    </source>
</evidence>
<dbReference type="PROSITE" id="PS50092">
    <property type="entry name" value="TSP1"/>
    <property type="match status" value="2"/>
</dbReference>
<dbReference type="InterPro" id="IPR024079">
    <property type="entry name" value="MetalloPept_cat_dom_sf"/>
</dbReference>
<evidence type="ECO:0000256" key="12">
    <source>
        <dbReference type="ARBA" id="ARBA00023180"/>
    </source>
</evidence>
<dbReference type="Pfam" id="PF01421">
    <property type="entry name" value="Reprolysin"/>
    <property type="match status" value="1"/>
</dbReference>
<keyword evidence="3" id="KW-0272">Extracellular matrix</keyword>
<evidence type="ECO:0000256" key="16">
    <source>
        <dbReference type="PROSITE-ProRule" id="PRU00276"/>
    </source>
</evidence>
<feature type="binding site" evidence="14">
    <location>
        <position position="419"/>
    </location>
    <ligand>
        <name>Ca(2+)</name>
        <dbReference type="ChEBI" id="CHEBI:29108"/>
        <label>1</label>
    </ligand>
</feature>
<dbReference type="PANTHER" id="PTHR13723">
    <property type="entry name" value="ADAMTS A DISINTEGRIN AND METALLOPROTEASE WITH THROMBOSPONDIN MOTIFS PROTEASE"/>
    <property type="match status" value="1"/>
</dbReference>
<keyword evidence="6 18" id="KW-0732">Signal</keyword>
<evidence type="ECO:0000256" key="17">
    <source>
        <dbReference type="SAM" id="MobiDB-lite"/>
    </source>
</evidence>
<evidence type="ECO:0000256" key="13">
    <source>
        <dbReference type="PIRSR" id="PIRSR613273-1"/>
    </source>
</evidence>